<dbReference type="CDD" id="cd06171">
    <property type="entry name" value="Sigma70_r4"/>
    <property type="match status" value="1"/>
</dbReference>
<protein>
    <recommendedName>
        <fullName evidence="6">RNA polymerase sigma factor</fullName>
    </recommendedName>
</protein>
<evidence type="ECO:0000313" key="11">
    <source>
        <dbReference type="Proteomes" id="UP000199707"/>
    </source>
</evidence>
<dbReference type="InterPro" id="IPR036388">
    <property type="entry name" value="WH-like_DNA-bd_sf"/>
</dbReference>
<evidence type="ECO:0000256" key="4">
    <source>
        <dbReference type="ARBA" id="ARBA00023125"/>
    </source>
</evidence>
<dbReference type="SUPFAM" id="SSF88946">
    <property type="entry name" value="Sigma2 domain of RNA polymerase sigma factors"/>
    <property type="match status" value="1"/>
</dbReference>
<dbReference type="InterPro" id="IPR013324">
    <property type="entry name" value="RNA_pol_sigma_r3/r4-like"/>
</dbReference>
<accession>A0A1G4W9J4</accession>
<dbReference type="GO" id="GO:0006950">
    <property type="term" value="P:response to stress"/>
    <property type="evidence" value="ECO:0007669"/>
    <property type="project" value="UniProtKB-ARBA"/>
</dbReference>
<dbReference type="Gene3D" id="1.10.10.10">
    <property type="entry name" value="Winged helix-like DNA-binding domain superfamily/Winged helix DNA-binding domain"/>
    <property type="match status" value="1"/>
</dbReference>
<gene>
    <name evidence="9" type="ORF">HZU40_20385</name>
    <name evidence="10" type="ORF">SAMN02799620_02605</name>
</gene>
<dbReference type="InterPro" id="IPR014284">
    <property type="entry name" value="RNA_pol_sigma-70_dom"/>
</dbReference>
<dbReference type="NCBIfam" id="TIGR02937">
    <property type="entry name" value="sigma70-ECF"/>
    <property type="match status" value="1"/>
</dbReference>
<organism evidence="10 11">
    <name type="scientific">Mycolicibacterium fluoranthenivorans</name>
    <dbReference type="NCBI Taxonomy" id="258505"/>
    <lineage>
        <taxon>Bacteria</taxon>
        <taxon>Bacillati</taxon>
        <taxon>Actinomycetota</taxon>
        <taxon>Actinomycetes</taxon>
        <taxon>Mycobacteriales</taxon>
        <taxon>Mycobacteriaceae</taxon>
        <taxon>Mycolicibacterium</taxon>
    </lineage>
</organism>
<proteinExistence type="inferred from homology"/>
<dbReference type="GO" id="GO:0006352">
    <property type="term" value="P:DNA-templated transcription initiation"/>
    <property type="evidence" value="ECO:0007669"/>
    <property type="project" value="InterPro"/>
</dbReference>
<dbReference type="InterPro" id="IPR007627">
    <property type="entry name" value="RNA_pol_sigma70_r2"/>
</dbReference>
<evidence type="ECO:0000259" key="7">
    <source>
        <dbReference type="Pfam" id="PF04542"/>
    </source>
</evidence>
<dbReference type="PANTHER" id="PTHR43133:SF59">
    <property type="entry name" value="ECF RNA POLYMERASE SIGMA FACTOR SIGR"/>
    <property type="match status" value="1"/>
</dbReference>
<dbReference type="PROSITE" id="PS01063">
    <property type="entry name" value="SIGMA70_ECF"/>
    <property type="match status" value="1"/>
</dbReference>
<keyword evidence="2 6" id="KW-0805">Transcription regulation</keyword>
<dbReference type="InterPro" id="IPR039425">
    <property type="entry name" value="RNA_pol_sigma-70-like"/>
</dbReference>
<comment type="similarity">
    <text evidence="1 6">Belongs to the sigma-70 factor family. ECF subfamily.</text>
</comment>
<dbReference type="GO" id="GO:0016987">
    <property type="term" value="F:sigma factor activity"/>
    <property type="evidence" value="ECO:0007669"/>
    <property type="project" value="UniProtKB-KW"/>
</dbReference>
<dbReference type="Pfam" id="PF08281">
    <property type="entry name" value="Sigma70_r4_2"/>
    <property type="match status" value="1"/>
</dbReference>
<evidence type="ECO:0000256" key="3">
    <source>
        <dbReference type="ARBA" id="ARBA00023082"/>
    </source>
</evidence>
<dbReference type="RefSeq" id="WP_090357461.1">
    <property type="nucleotide sequence ID" value="NZ_CP059894.1"/>
</dbReference>
<dbReference type="Proteomes" id="UP000199707">
    <property type="component" value="Unassembled WGS sequence"/>
</dbReference>
<evidence type="ECO:0000256" key="2">
    <source>
        <dbReference type="ARBA" id="ARBA00023015"/>
    </source>
</evidence>
<dbReference type="Pfam" id="PF04542">
    <property type="entry name" value="Sigma70_r2"/>
    <property type="match status" value="1"/>
</dbReference>
<evidence type="ECO:0000313" key="10">
    <source>
        <dbReference type="EMBL" id="SCX19006.1"/>
    </source>
</evidence>
<dbReference type="InterPro" id="IPR013249">
    <property type="entry name" value="RNA_pol_sigma70_r4_t2"/>
</dbReference>
<feature type="domain" description="RNA polymerase sigma factor 70 region 4 type 2" evidence="8">
    <location>
        <begin position="136"/>
        <end position="188"/>
    </location>
</feature>
<dbReference type="Gene3D" id="1.10.1740.10">
    <property type="match status" value="1"/>
</dbReference>
<evidence type="ECO:0000313" key="12">
    <source>
        <dbReference type="Proteomes" id="UP000515498"/>
    </source>
</evidence>
<evidence type="ECO:0000256" key="5">
    <source>
        <dbReference type="ARBA" id="ARBA00023163"/>
    </source>
</evidence>
<sequence length="219" mass="23849">MPPKNVAVATPAATETTSAASTSECFTREVMPYAYALLRKARQLTRNDADAEDLTQETLLRAYAGFGQLRPDSNVRAWLYRIQTNTWISTYRARNCRPAERLTGCISDAQLAHDMLCGAPAWASAEVVALERLPHDQIAAALHHIAEAQRTVVYLADVEGLPYKMIAEMTGMPLGTVMSRIHRGRRALRGLLTDYAHRCGYLRSAEAIAATGGGAGTAS</sequence>
<reference evidence="10" key="2">
    <citation type="submission" date="2016-10" db="EMBL/GenBank/DDBJ databases">
        <authorList>
            <person name="de Groot N.N."/>
        </authorList>
    </citation>
    <scope>NUCLEOTIDE SEQUENCE [LARGE SCALE GENOMIC DNA]</scope>
    <source>
        <strain evidence="10">UNC267MFSha1.1M11</strain>
    </source>
</reference>
<dbReference type="EMBL" id="FMUB01000005">
    <property type="protein sequence ID" value="SCX19006.1"/>
    <property type="molecule type" value="Genomic_DNA"/>
</dbReference>
<dbReference type="EMBL" id="CP059894">
    <property type="protein sequence ID" value="QNJ90611.1"/>
    <property type="molecule type" value="Genomic_DNA"/>
</dbReference>
<feature type="domain" description="RNA polymerase sigma-70 region 2" evidence="7">
    <location>
        <begin position="33"/>
        <end position="94"/>
    </location>
</feature>
<evidence type="ECO:0000259" key="8">
    <source>
        <dbReference type="Pfam" id="PF08281"/>
    </source>
</evidence>
<reference evidence="9 12" key="3">
    <citation type="submission" date="2020-07" db="EMBL/GenBank/DDBJ databases">
        <title>Draft genome sequence of four isobutane-metabolizing strains capable of cometabolically degrading diverse ether contaminants.</title>
        <authorList>
            <person name="Chen W."/>
            <person name="Faulkner N."/>
            <person name="Smith C."/>
            <person name="Hyman M."/>
        </authorList>
    </citation>
    <scope>NUCLEOTIDE SEQUENCE [LARGE SCALE GENOMIC DNA]</scope>
    <source>
        <strain evidence="9 12">2A</strain>
    </source>
</reference>
<evidence type="ECO:0000256" key="6">
    <source>
        <dbReference type="RuleBase" id="RU000716"/>
    </source>
</evidence>
<keyword evidence="3 6" id="KW-0731">Sigma factor</keyword>
<dbReference type="PANTHER" id="PTHR43133">
    <property type="entry name" value="RNA POLYMERASE ECF-TYPE SIGMA FACTO"/>
    <property type="match status" value="1"/>
</dbReference>
<keyword evidence="4 6" id="KW-0238">DNA-binding</keyword>
<keyword evidence="5 6" id="KW-0804">Transcription</keyword>
<evidence type="ECO:0000256" key="1">
    <source>
        <dbReference type="ARBA" id="ARBA00010641"/>
    </source>
</evidence>
<dbReference type="Proteomes" id="UP000515498">
    <property type="component" value="Chromosome"/>
</dbReference>
<name>A0A1G4W9J4_9MYCO</name>
<dbReference type="KEGG" id="mflu:HZU40_20385"/>
<dbReference type="GO" id="GO:0003677">
    <property type="term" value="F:DNA binding"/>
    <property type="evidence" value="ECO:0007669"/>
    <property type="project" value="UniProtKB-KW"/>
</dbReference>
<dbReference type="STRING" id="1502745.SAMN02799620_02605"/>
<dbReference type="InterPro" id="IPR013325">
    <property type="entry name" value="RNA_pol_sigma_r2"/>
</dbReference>
<dbReference type="AlphaFoldDB" id="A0A1G4W9J4"/>
<dbReference type="InterPro" id="IPR000838">
    <property type="entry name" value="RNA_pol_sigma70_ECF_CS"/>
</dbReference>
<reference evidence="11" key="1">
    <citation type="submission" date="2016-10" db="EMBL/GenBank/DDBJ databases">
        <authorList>
            <person name="Varghese N."/>
            <person name="Submissions S."/>
        </authorList>
    </citation>
    <scope>NUCLEOTIDE SEQUENCE [LARGE SCALE GENOMIC DNA]</scope>
    <source>
        <strain evidence="11">UNC267MFSha1.1M11</strain>
    </source>
</reference>
<dbReference type="SUPFAM" id="SSF88659">
    <property type="entry name" value="Sigma3 and sigma4 domains of RNA polymerase sigma factors"/>
    <property type="match status" value="1"/>
</dbReference>
<evidence type="ECO:0000313" key="9">
    <source>
        <dbReference type="EMBL" id="QNJ90611.1"/>
    </source>
</evidence>